<gene>
    <name evidence="1" type="ORF">MEW1_56</name>
</gene>
<keyword evidence="2" id="KW-1185">Reference proteome</keyword>
<name>A0A7M1IE66_9CAUD</name>
<evidence type="ECO:0000313" key="2">
    <source>
        <dbReference type="Proteomes" id="UP000594005"/>
    </source>
</evidence>
<sequence>MTLVELELKKCPFCAGGETRIEPNQNWTGMRYKTYSYTLKHNCVYRGYIELTRNTENEVVEVWNSFARE</sequence>
<dbReference type="EMBL" id="MT894004">
    <property type="protein sequence ID" value="QOQ37713.1"/>
    <property type="molecule type" value="Genomic_DNA"/>
</dbReference>
<reference evidence="1 2" key="1">
    <citation type="submission" date="2020-08" db="EMBL/GenBank/DDBJ databases">
        <title>The component parts of bacteriophage virions accurately defined by a machine-learning approach built on evolutionary features.</title>
        <authorList>
            <person name="Thung T.Y."/>
            <person name="White M.E."/>
            <person name="Dai W."/>
            <person name="Wilksch J.J."/>
            <person name="Bamert R.S."/>
            <person name="Rocker A."/>
            <person name="Williams D.E."/>
            <person name="Huang C."/>
            <person name="Schittenhelm R.R."/>
            <person name="Barr J.J."/>
            <person name="Jameson E."/>
            <person name="Mcgowan S."/>
            <person name="Zhang Y."/>
            <person name="Wang J."/>
            <person name="Dunstan R."/>
            <person name="Lithgow T."/>
        </authorList>
    </citation>
    <scope>NUCLEOTIDE SEQUENCE [LARGE SCALE GENOMIC DNA]</scope>
</reference>
<protein>
    <submittedName>
        <fullName evidence="1">Uncharacterized protein</fullName>
    </submittedName>
</protein>
<organism evidence="1 2">
    <name type="scientific">Klebsiella phage MEW1</name>
    <dbReference type="NCBI Taxonomy" id="2776813"/>
    <lineage>
        <taxon>Viruses</taxon>
        <taxon>Duplodnaviria</taxon>
        <taxon>Heunggongvirae</taxon>
        <taxon>Uroviricota</taxon>
        <taxon>Caudoviricetes</taxon>
        <taxon>Jameshumphriesvirinae</taxon>
        <taxon>Sircambvirus</taxon>
        <taxon>Sircambvirus MEW1</taxon>
    </lineage>
</organism>
<proteinExistence type="predicted"/>
<evidence type="ECO:0000313" key="1">
    <source>
        <dbReference type="EMBL" id="QOQ37713.1"/>
    </source>
</evidence>
<accession>A0A7M1IE66</accession>
<dbReference type="Proteomes" id="UP000594005">
    <property type="component" value="Segment"/>
</dbReference>